<gene>
    <name evidence="2" type="ORF">AGOR_G00175010</name>
</gene>
<organism evidence="2 3">
    <name type="scientific">Albula goreensis</name>
    <dbReference type="NCBI Taxonomy" id="1534307"/>
    <lineage>
        <taxon>Eukaryota</taxon>
        <taxon>Metazoa</taxon>
        <taxon>Chordata</taxon>
        <taxon>Craniata</taxon>
        <taxon>Vertebrata</taxon>
        <taxon>Euteleostomi</taxon>
        <taxon>Actinopterygii</taxon>
        <taxon>Neopterygii</taxon>
        <taxon>Teleostei</taxon>
        <taxon>Albuliformes</taxon>
        <taxon>Albulidae</taxon>
        <taxon>Albula</taxon>
    </lineage>
</organism>
<dbReference type="PANTHER" id="PTHR18881:SF3">
    <property type="entry name" value="POLYAMINE-MODULATED FACTOR 1-BINDING PROTEIN 1"/>
    <property type="match status" value="1"/>
</dbReference>
<feature type="coiled-coil region" evidence="1">
    <location>
        <begin position="210"/>
        <end position="244"/>
    </location>
</feature>
<evidence type="ECO:0000313" key="3">
    <source>
        <dbReference type="Proteomes" id="UP000829720"/>
    </source>
</evidence>
<comment type="caution">
    <text evidence="2">The sequence shown here is derived from an EMBL/GenBank/DDBJ whole genome shotgun (WGS) entry which is preliminary data.</text>
</comment>
<dbReference type="GO" id="GO:0007283">
    <property type="term" value="P:spermatogenesis"/>
    <property type="evidence" value="ECO:0007669"/>
    <property type="project" value="TreeGrafter"/>
</dbReference>
<feature type="coiled-coil region" evidence="1">
    <location>
        <begin position="1395"/>
        <end position="1534"/>
    </location>
</feature>
<dbReference type="OrthoDB" id="6350415at2759"/>
<accession>A0A8T3D2K4</accession>
<protein>
    <submittedName>
        <fullName evidence="2">Uncharacterized protein</fullName>
    </submittedName>
</protein>
<feature type="coiled-coil region" evidence="1">
    <location>
        <begin position="1262"/>
        <end position="1366"/>
    </location>
</feature>
<keyword evidence="1" id="KW-0175">Coiled coil</keyword>
<dbReference type="Proteomes" id="UP000829720">
    <property type="component" value="Unassembled WGS sequence"/>
</dbReference>
<feature type="coiled-coil region" evidence="1">
    <location>
        <begin position="813"/>
        <end position="935"/>
    </location>
</feature>
<name>A0A8T3D2K4_9TELE</name>
<feature type="coiled-coil region" evidence="1">
    <location>
        <begin position="971"/>
        <end position="1110"/>
    </location>
</feature>
<proteinExistence type="predicted"/>
<keyword evidence="3" id="KW-1185">Reference proteome</keyword>
<feature type="coiled-coil region" evidence="1">
    <location>
        <begin position="543"/>
        <end position="584"/>
    </location>
</feature>
<dbReference type="EMBL" id="JAERUA010000016">
    <property type="protein sequence ID" value="KAI1889045.1"/>
    <property type="molecule type" value="Genomic_DNA"/>
</dbReference>
<reference evidence="2" key="1">
    <citation type="submission" date="2021-01" db="EMBL/GenBank/DDBJ databases">
        <authorList>
            <person name="Zahm M."/>
            <person name="Roques C."/>
            <person name="Cabau C."/>
            <person name="Klopp C."/>
            <person name="Donnadieu C."/>
            <person name="Jouanno E."/>
            <person name="Lampietro C."/>
            <person name="Louis A."/>
            <person name="Herpin A."/>
            <person name="Echchiki A."/>
            <person name="Berthelot C."/>
            <person name="Parey E."/>
            <person name="Roest-Crollius H."/>
            <person name="Braasch I."/>
            <person name="Postlethwait J."/>
            <person name="Bobe J."/>
            <person name="Montfort J."/>
            <person name="Bouchez O."/>
            <person name="Begum T."/>
            <person name="Mejri S."/>
            <person name="Adams A."/>
            <person name="Chen W.-J."/>
            <person name="Guiguen Y."/>
        </authorList>
    </citation>
    <scope>NUCLEOTIDE SEQUENCE</scope>
    <source>
        <tissue evidence="2">Blood</tissue>
    </source>
</reference>
<feature type="coiled-coil region" evidence="1">
    <location>
        <begin position="620"/>
        <end position="784"/>
    </location>
</feature>
<dbReference type="PANTHER" id="PTHR18881">
    <property type="entry name" value="POLYAMINE-MODULATED FACTOR 1-BINDING PROTEIN 1-RELATED"/>
    <property type="match status" value="1"/>
</dbReference>
<feature type="coiled-coil region" evidence="1">
    <location>
        <begin position="1146"/>
        <end position="1226"/>
    </location>
</feature>
<feature type="coiled-coil region" evidence="1">
    <location>
        <begin position="280"/>
        <end position="447"/>
    </location>
</feature>
<sequence>MEKRNPSVTDSNETIKRSMLRSDVLKHISKAPSSELSPRGFHCPVTRNMRHLLDEFKGLYEERLRRLEFETGGGNREEMLRTKVRILNSYVNDLSDQNQVLVQTVEDLEKEANGKVACLEMKINNCDEIINDLDHQKKCLERNLDSRCCEIVDMKFDVTTLTRLIVRIQHMHKVDLSGVTLRTASLEHIMEPSVHSKHIPKPEDILKAHVDDLRSQLKAKDRIIQNLEEEIKKSSLERTRGKNEPSEGKDSVIFLQSKIDSLQKLELEKVTQLTERDITIAKLQTEVQVARKDGEDIQKEMSNQREKVNELQEALRQLQDQMAAKDVQREALLQSSKDLEESTAVLTAELQKSRECSQSQQMELLSLKQKKDRLLAERQSQEQRIVEVEKAQQQKEEEAALLASLIEQLQVQLLESRNLHTQATCQLDATKQELEGVRAELVEARRQRDASWVELSKLEKIVAEQGTELKDLHLCHRLTMEDNGRLRARLEAQTVSAQNEQDVLTNEISSTEGVIHAMRMQQLEKENKITQAAEKIYTLEHVLQEEKEKYFGAESEIQRLSQVIHSLQKQLEQVQITEKEAMSKVNEGEERIRHMEVDVTSLKATQESLRRTVTVKEHFNSQLSQECSDLRQTLGCLQNKLQNSEEKVNNLDLEVGLLKSKLQEKTEKSQQLQDQILKQQEALSRANETLKDTRKAAGSKIHKKENKLGVMQKELTEAQRKYSECQNELLRRENLLQKLKEETMQLTAQIKEQSQDINKLNSEKKKLELRLTVVMEKHRTAQQEVNNRDQVILQLKTDLKAREEQSHGAQEELGLQESEVNRLNERVKSLQSDLRELREKIREGEELIRQMEKEKQHLQLQLHIAQQQIKNQLKTVEQLNSDLDSTKQAHTTDMERWNQKALLLQNQLEHTCMDLQESQSKLQEQKLKTRDLEEKASQNETLNQQALAKIQDGAELVKKQTTEMSLLKQHLEHVQMELRETSSTAKNLETTSDIFKQKYHTAMEKAQQLESQIHILEEEAQYSNKQVHEAQEIVGSLRAEISILEDRYDDKCKQMENSEDAIDQLTEELQTTQDNLKSSNDRIFECEQLIEKLKEKVDIQHKEILDSENTFLQIQSELTSYQFTHSYSNKEYEAHQKHSGLLQKELASVKEQLVEERAQSAEQEQTALSLREELQKRMQESQDLERALQSLHLDAASAQQCHKVRLTQLEQEVVQLEEDLTDARKSCAQKDQAIRKRDDLLKKSEADLLQAQEAIKGTTLQLEHLEHTVKDLRGDLQTAEKDKSQKQQENLALRMEIKQLSQELYDIRKQHRETAQERAGLEERVLLLESSLSAAQEQLRERATEAVRLEQSARTAHTQLRNATERACTAEEEAAQLKLMVERLQVDAGVAKESLQQAQQGAANQQQERHRAEVELDGAKKEAVTLTHQLQQQEETARCLREELGQEHTRYQDQQQQLNKLKMYMENMETEVEHLRIKQTSDGNMMRRYESSLAKQKAELQEATDSLNTSCRNLQKAEETIAGLQQQLSSLEGGQQESDKEAERLKTEQCILREKLEAATSELQTQRLATEEARVDNARLRQESQLTVASVNHWIKEQKIASESLAEKITEQTKLLTLISAEKEHLQETKDAMEVDLRKLRAVIDENKKEIGHLKAIHSHSANQQALLNQLRGRLEVEETERESLMTRNLCTMEDMQSRMKANMESINFLNEQLNSLSKENAEQRKLVEKERGLRKQLELLLKSSNQRGLSPRAPPETGHKERLHLSQLWPPHTEAASSDPHAISYFCPALQREPFRNPERGKTQTLTRGDLQEPWIRDSLDKSYWIQRVGELSAQLQESTEYWSEKMNDLTTETEHSPFASPKK</sequence>
<feature type="coiled-coil region" evidence="1">
    <location>
        <begin position="91"/>
        <end position="143"/>
    </location>
</feature>
<feature type="coiled-coil region" evidence="1">
    <location>
        <begin position="1623"/>
        <end position="1727"/>
    </location>
</feature>
<evidence type="ECO:0000313" key="2">
    <source>
        <dbReference type="EMBL" id="KAI1889045.1"/>
    </source>
</evidence>
<evidence type="ECO:0000256" key="1">
    <source>
        <dbReference type="SAM" id="Coils"/>
    </source>
</evidence>
<dbReference type="InterPro" id="IPR037391">
    <property type="entry name" value="PMF1-bd"/>
</dbReference>